<evidence type="ECO:0000256" key="1">
    <source>
        <dbReference type="SAM" id="SignalP"/>
    </source>
</evidence>
<sequence length="276" mass="29665">MKWNTLLPALLLSGAALAGNTDAVPSCAHQALPVFPPIARELMVAIDQTTLLDSSLQQSVANAIKPFLSAGNRFSIVVFSAYTQGHYTDVLVSGGLDAPLPSQARDDIAKPLLVRLDLCQQRQREQAAQAASQALRAAFQGSSGHIARSDIYASLRATSSIIRRSAAPDKVVLIVSDMLENSSVANFYGDAGKSVRNIITAREMRIVENNHLLADFGGARVYVIGAGLLADDAAHNKSYRDPKTMQALQAFWSAYFSKSNARLMEFGQPALLNPIP</sequence>
<accession>A0A6I2L3E3</accession>
<dbReference type="Gene3D" id="3.40.50.410">
    <property type="entry name" value="von Willebrand factor, type A domain"/>
    <property type="match status" value="1"/>
</dbReference>
<organism evidence="2 3">
    <name type="scientific">Duganella guangzhouensis</name>
    <dbReference type="NCBI Taxonomy" id="2666084"/>
    <lineage>
        <taxon>Bacteria</taxon>
        <taxon>Pseudomonadati</taxon>
        <taxon>Pseudomonadota</taxon>
        <taxon>Betaproteobacteria</taxon>
        <taxon>Burkholderiales</taxon>
        <taxon>Oxalobacteraceae</taxon>
        <taxon>Telluria group</taxon>
        <taxon>Duganella</taxon>
    </lineage>
</organism>
<keyword evidence="3" id="KW-1185">Reference proteome</keyword>
<evidence type="ECO:0008006" key="4">
    <source>
        <dbReference type="Google" id="ProtNLM"/>
    </source>
</evidence>
<protein>
    <recommendedName>
        <fullName evidence="4">VWA domain-containing protein</fullName>
    </recommendedName>
</protein>
<dbReference type="EMBL" id="WKJK01000008">
    <property type="protein sequence ID" value="MRW91677.1"/>
    <property type="molecule type" value="Genomic_DNA"/>
</dbReference>
<feature type="chain" id="PRO_5026359673" description="VWA domain-containing protein" evidence="1">
    <location>
        <begin position="19"/>
        <end position="276"/>
    </location>
</feature>
<feature type="signal peptide" evidence="1">
    <location>
        <begin position="1"/>
        <end position="18"/>
    </location>
</feature>
<name>A0A6I2L3E3_9BURK</name>
<dbReference type="RefSeq" id="WP_154378305.1">
    <property type="nucleotide sequence ID" value="NZ_WKJK01000008.1"/>
</dbReference>
<comment type="caution">
    <text evidence="2">The sequence shown here is derived from an EMBL/GenBank/DDBJ whole genome shotgun (WGS) entry which is preliminary data.</text>
</comment>
<evidence type="ECO:0000313" key="2">
    <source>
        <dbReference type="EMBL" id="MRW91677.1"/>
    </source>
</evidence>
<dbReference type="InterPro" id="IPR036465">
    <property type="entry name" value="vWFA_dom_sf"/>
</dbReference>
<proteinExistence type="predicted"/>
<keyword evidence="1" id="KW-0732">Signal</keyword>
<dbReference type="Proteomes" id="UP000433309">
    <property type="component" value="Unassembled WGS sequence"/>
</dbReference>
<reference evidence="2 3" key="1">
    <citation type="submission" date="2019-11" db="EMBL/GenBank/DDBJ databases">
        <title>Novel species isolated from a subtropical stream in China.</title>
        <authorList>
            <person name="Lu H."/>
        </authorList>
    </citation>
    <scope>NUCLEOTIDE SEQUENCE [LARGE SCALE GENOMIC DNA]</scope>
    <source>
        <strain evidence="2 3">FT80W</strain>
    </source>
</reference>
<evidence type="ECO:0000313" key="3">
    <source>
        <dbReference type="Proteomes" id="UP000433309"/>
    </source>
</evidence>
<dbReference type="AlphaFoldDB" id="A0A6I2L3E3"/>
<gene>
    <name evidence="2" type="ORF">GJ699_16920</name>
</gene>